<comment type="caution">
    <text evidence="4">The sequence shown here is derived from an EMBL/GenBank/DDBJ whole genome shotgun (WGS) entry which is preliminary data.</text>
</comment>
<dbReference type="AlphaFoldDB" id="X6NPN1"/>
<feature type="non-terminal residue" evidence="4">
    <location>
        <position position="362"/>
    </location>
</feature>
<dbReference type="Pfam" id="PF00169">
    <property type="entry name" value="PH"/>
    <property type="match status" value="1"/>
</dbReference>
<sequence>MASAQITFRIRIVLPDGSIVQRTSIGSDTFAKIRDFLWANKQKHFTDEHQKKKKKKEEEKKKQMNSEDLVRVYHVFEDLGKPPLERYTILLESPQDYGDQRCHQVNQTTRCEQIKICGRYKPDPKKPLIWHGYLTKCSKRTGKGYWHRRYFVYQGQTLYWYQSVEAFQKDQKAEKWLAMGGVVARLDQEVVRASNKENVFVLDVPQHVSGEHSKDMLVLQAETSQGLRTFIGLVLQHTWNIKVATVLNILPHLKKEVDVEGIFRLAGDKTKIEKIENQIDLGMMPNFATYGEDEVHTKTSLLKRGLRFMEPPLVPTENYENFIRIGRCVDAEERAKQLKSAVSNLPLKHLLILNKLFLFLNF</sequence>
<evidence type="ECO:0000259" key="2">
    <source>
        <dbReference type="PROSITE" id="PS50003"/>
    </source>
</evidence>
<evidence type="ECO:0000313" key="5">
    <source>
        <dbReference type="Proteomes" id="UP000023152"/>
    </source>
</evidence>
<dbReference type="Proteomes" id="UP000023152">
    <property type="component" value="Unassembled WGS sequence"/>
</dbReference>
<dbReference type="GO" id="GO:0005737">
    <property type="term" value="C:cytoplasm"/>
    <property type="evidence" value="ECO:0007669"/>
    <property type="project" value="TreeGrafter"/>
</dbReference>
<dbReference type="Gene3D" id="1.10.555.10">
    <property type="entry name" value="Rho GTPase activation protein"/>
    <property type="match status" value="1"/>
</dbReference>
<dbReference type="InterPro" id="IPR000198">
    <property type="entry name" value="RhoGAP_dom"/>
</dbReference>
<dbReference type="EMBL" id="ASPP01007322">
    <property type="protein sequence ID" value="ETO27337.1"/>
    <property type="molecule type" value="Genomic_DNA"/>
</dbReference>
<dbReference type="PROSITE" id="PS50238">
    <property type="entry name" value="RHOGAP"/>
    <property type="match status" value="1"/>
</dbReference>
<dbReference type="SUPFAM" id="SSF48350">
    <property type="entry name" value="GTPase activation domain, GAP"/>
    <property type="match status" value="1"/>
</dbReference>
<dbReference type="SMART" id="SM00233">
    <property type="entry name" value="PH"/>
    <property type="match status" value="1"/>
</dbReference>
<dbReference type="GO" id="GO:0007165">
    <property type="term" value="P:signal transduction"/>
    <property type="evidence" value="ECO:0007669"/>
    <property type="project" value="InterPro"/>
</dbReference>
<dbReference type="PANTHER" id="PTHR23176:SF129">
    <property type="entry name" value="RHO GTPASE ACTIVATING PROTEIN AT 16F, ISOFORM E-RELATED"/>
    <property type="match status" value="1"/>
</dbReference>
<dbReference type="InterPro" id="IPR008936">
    <property type="entry name" value="Rho_GTPase_activation_prot"/>
</dbReference>
<dbReference type="PROSITE" id="PS50003">
    <property type="entry name" value="PH_DOMAIN"/>
    <property type="match status" value="1"/>
</dbReference>
<dbReference type="CDD" id="cd00159">
    <property type="entry name" value="RhoGAP"/>
    <property type="match status" value="1"/>
</dbReference>
<organism evidence="4 5">
    <name type="scientific">Reticulomyxa filosa</name>
    <dbReference type="NCBI Taxonomy" id="46433"/>
    <lineage>
        <taxon>Eukaryota</taxon>
        <taxon>Sar</taxon>
        <taxon>Rhizaria</taxon>
        <taxon>Retaria</taxon>
        <taxon>Foraminifera</taxon>
        <taxon>Monothalamids</taxon>
        <taxon>Reticulomyxidae</taxon>
        <taxon>Reticulomyxa</taxon>
    </lineage>
</organism>
<dbReference type="SUPFAM" id="SSF50729">
    <property type="entry name" value="PH domain-like"/>
    <property type="match status" value="1"/>
</dbReference>
<dbReference type="OrthoDB" id="79452at2759"/>
<dbReference type="GO" id="GO:0005096">
    <property type="term" value="F:GTPase activator activity"/>
    <property type="evidence" value="ECO:0007669"/>
    <property type="project" value="UniProtKB-KW"/>
</dbReference>
<dbReference type="InterPro" id="IPR001849">
    <property type="entry name" value="PH_domain"/>
</dbReference>
<evidence type="ECO:0000259" key="3">
    <source>
        <dbReference type="PROSITE" id="PS50238"/>
    </source>
</evidence>
<feature type="domain" description="PH" evidence="2">
    <location>
        <begin position="127"/>
        <end position="248"/>
    </location>
</feature>
<name>X6NPN1_RETFI</name>
<keyword evidence="5" id="KW-1185">Reference proteome</keyword>
<protein>
    <submittedName>
        <fullName evidence="4">Rho GTPase activating protein 25</fullName>
    </submittedName>
</protein>
<dbReference type="Pfam" id="PF00620">
    <property type="entry name" value="RhoGAP"/>
    <property type="match status" value="1"/>
</dbReference>
<dbReference type="InterPro" id="IPR050729">
    <property type="entry name" value="Rho-GAP"/>
</dbReference>
<gene>
    <name evidence="4" type="ORF">RFI_09794</name>
</gene>
<keyword evidence="1" id="KW-0343">GTPase activation</keyword>
<evidence type="ECO:0000313" key="4">
    <source>
        <dbReference type="EMBL" id="ETO27337.1"/>
    </source>
</evidence>
<dbReference type="InterPro" id="IPR011993">
    <property type="entry name" value="PH-like_dom_sf"/>
</dbReference>
<proteinExistence type="predicted"/>
<dbReference type="Gene3D" id="2.30.29.30">
    <property type="entry name" value="Pleckstrin-homology domain (PH domain)/Phosphotyrosine-binding domain (PTB)"/>
    <property type="match status" value="1"/>
</dbReference>
<accession>X6NPN1</accession>
<reference evidence="4 5" key="1">
    <citation type="journal article" date="2013" name="Curr. Biol.">
        <title>The Genome of the Foraminiferan Reticulomyxa filosa.</title>
        <authorList>
            <person name="Glockner G."/>
            <person name="Hulsmann N."/>
            <person name="Schleicher M."/>
            <person name="Noegel A.A."/>
            <person name="Eichinger L."/>
            <person name="Gallinger C."/>
            <person name="Pawlowski J."/>
            <person name="Sierra R."/>
            <person name="Euteneuer U."/>
            <person name="Pillet L."/>
            <person name="Moustafa A."/>
            <person name="Platzer M."/>
            <person name="Groth M."/>
            <person name="Szafranski K."/>
            <person name="Schliwa M."/>
        </authorList>
    </citation>
    <scope>NUCLEOTIDE SEQUENCE [LARGE SCALE GENOMIC DNA]</scope>
</reference>
<evidence type="ECO:0000256" key="1">
    <source>
        <dbReference type="ARBA" id="ARBA00022468"/>
    </source>
</evidence>
<feature type="domain" description="Rho-GAP" evidence="3">
    <location>
        <begin position="233"/>
        <end position="362"/>
    </location>
</feature>
<dbReference type="PANTHER" id="PTHR23176">
    <property type="entry name" value="RHO/RAC/CDC GTPASE-ACTIVATING PROTEIN"/>
    <property type="match status" value="1"/>
</dbReference>